<feature type="region of interest" description="Disordered" evidence="1">
    <location>
        <begin position="1"/>
        <end position="56"/>
    </location>
</feature>
<dbReference type="AlphaFoldDB" id="A0A371GIQ5"/>
<feature type="non-terminal residue" evidence="3">
    <location>
        <position position="1"/>
    </location>
</feature>
<evidence type="ECO:0000313" key="4">
    <source>
        <dbReference type="Proteomes" id="UP000257109"/>
    </source>
</evidence>
<proteinExistence type="predicted"/>
<evidence type="ECO:0000313" key="3">
    <source>
        <dbReference type="EMBL" id="RDX90424.1"/>
    </source>
</evidence>
<dbReference type="PANTHER" id="PTHR24559:SF457">
    <property type="entry name" value="RNA-DIRECTED DNA POLYMERASE HOMOLOG"/>
    <property type="match status" value="1"/>
</dbReference>
<comment type="caution">
    <text evidence="3">The sequence shown here is derived from an EMBL/GenBank/DDBJ whole genome shotgun (WGS) entry which is preliminary data.</text>
</comment>
<organism evidence="3 4">
    <name type="scientific">Mucuna pruriens</name>
    <name type="common">Velvet bean</name>
    <name type="synonym">Dolichos pruriens</name>
    <dbReference type="NCBI Taxonomy" id="157652"/>
    <lineage>
        <taxon>Eukaryota</taxon>
        <taxon>Viridiplantae</taxon>
        <taxon>Streptophyta</taxon>
        <taxon>Embryophyta</taxon>
        <taxon>Tracheophyta</taxon>
        <taxon>Spermatophyta</taxon>
        <taxon>Magnoliopsida</taxon>
        <taxon>eudicotyledons</taxon>
        <taxon>Gunneridae</taxon>
        <taxon>Pentapetalae</taxon>
        <taxon>rosids</taxon>
        <taxon>fabids</taxon>
        <taxon>Fabales</taxon>
        <taxon>Fabaceae</taxon>
        <taxon>Papilionoideae</taxon>
        <taxon>50 kb inversion clade</taxon>
        <taxon>NPAAA clade</taxon>
        <taxon>indigoferoid/millettioid clade</taxon>
        <taxon>Phaseoleae</taxon>
        <taxon>Mucuna</taxon>
    </lineage>
</organism>
<protein>
    <submittedName>
        <fullName evidence="3">Retrovirus-related Pol polyprotein from transposon 17.6</fullName>
    </submittedName>
</protein>
<dbReference type="Pfam" id="PF00078">
    <property type="entry name" value="RVT_1"/>
    <property type="match status" value="1"/>
</dbReference>
<dbReference type="Gene3D" id="3.10.10.10">
    <property type="entry name" value="HIV Type 1 Reverse Transcriptase, subunit A, domain 1"/>
    <property type="match status" value="1"/>
</dbReference>
<dbReference type="InterPro" id="IPR000477">
    <property type="entry name" value="RT_dom"/>
</dbReference>
<name>A0A371GIQ5_MUCPR</name>
<reference evidence="3" key="1">
    <citation type="submission" date="2018-05" db="EMBL/GenBank/DDBJ databases">
        <title>Draft genome of Mucuna pruriens seed.</title>
        <authorList>
            <person name="Nnadi N.E."/>
            <person name="Vos R."/>
            <person name="Hasami M.H."/>
            <person name="Devisetty U.K."/>
            <person name="Aguiy J.C."/>
        </authorList>
    </citation>
    <scope>NUCLEOTIDE SEQUENCE [LARGE SCALE GENOMIC DNA]</scope>
    <source>
        <strain evidence="3">JCA_2017</strain>
    </source>
</reference>
<dbReference type="OrthoDB" id="101614at2759"/>
<dbReference type="CDD" id="cd01647">
    <property type="entry name" value="RT_LTR"/>
    <property type="match status" value="1"/>
</dbReference>
<feature type="compositionally biased region" description="Polar residues" evidence="1">
    <location>
        <begin position="31"/>
        <end position="42"/>
    </location>
</feature>
<gene>
    <name evidence="3" type="primary">pol</name>
    <name evidence="3" type="ORF">CR513_27708</name>
</gene>
<feature type="compositionally biased region" description="Pro residues" evidence="1">
    <location>
        <begin position="13"/>
        <end position="24"/>
    </location>
</feature>
<dbReference type="Proteomes" id="UP000257109">
    <property type="component" value="Unassembled WGS sequence"/>
</dbReference>
<dbReference type="EMBL" id="QJKJ01005404">
    <property type="protein sequence ID" value="RDX90424.1"/>
    <property type="molecule type" value="Genomic_DNA"/>
</dbReference>
<evidence type="ECO:0000256" key="1">
    <source>
        <dbReference type="SAM" id="MobiDB-lite"/>
    </source>
</evidence>
<dbReference type="InterPro" id="IPR053134">
    <property type="entry name" value="RNA-dir_DNA_polymerase"/>
</dbReference>
<sequence length="210" mass="24085">MHVGSKPMTTYTNPPPVPYVPPYQPRADTRAATNSRPTQQGTRRPPKTLAPIPIVASPSTGTKTGEIILLKPLEPPYPRSYDPNARYNQIQMVVEDKEKTTFITTWGTFYYKVMPFGLKNSRATYHRAMVTLFHDMMHKEVEVYVDHMIAKLRTPDQHVEDLRKLFERLQKYRLKLNPAKCTFEVKTGNLLGFIANERGIEVDPDKVKAI</sequence>
<dbReference type="InterPro" id="IPR043502">
    <property type="entry name" value="DNA/RNA_pol_sf"/>
</dbReference>
<evidence type="ECO:0000259" key="2">
    <source>
        <dbReference type="Pfam" id="PF00078"/>
    </source>
</evidence>
<dbReference type="InterPro" id="IPR043128">
    <property type="entry name" value="Rev_trsase/Diguanyl_cyclase"/>
</dbReference>
<accession>A0A371GIQ5</accession>
<keyword evidence="4" id="KW-1185">Reference proteome</keyword>
<feature type="domain" description="Reverse transcriptase" evidence="2">
    <location>
        <begin position="81"/>
        <end position="194"/>
    </location>
</feature>
<dbReference type="SUPFAM" id="SSF56672">
    <property type="entry name" value="DNA/RNA polymerases"/>
    <property type="match status" value="1"/>
</dbReference>
<dbReference type="PANTHER" id="PTHR24559">
    <property type="entry name" value="TRANSPOSON TY3-I GAG-POL POLYPROTEIN"/>
    <property type="match status" value="1"/>
</dbReference>
<dbReference type="Gene3D" id="3.30.70.270">
    <property type="match status" value="1"/>
</dbReference>